<evidence type="ECO:0000313" key="2">
    <source>
        <dbReference type="EMBL" id="KAF2025548.1"/>
    </source>
</evidence>
<proteinExistence type="predicted"/>
<dbReference type="Proteomes" id="UP000799777">
    <property type="component" value="Unassembled WGS sequence"/>
</dbReference>
<protein>
    <submittedName>
        <fullName evidence="2">Uncharacterized protein</fullName>
    </submittedName>
</protein>
<evidence type="ECO:0000256" key="1">
    <source>
        <dbReference type="SAM" id="MobiDB-lite"/>
    </source>
</evidence>
<evidence type="ECO:0000313" key="3">
    <source>
        <dbReference type="Proteomes" id="UP000799777"/>
    </source>
</evidence>
<dbReference type="EMBL" id="ML978263">
    <property type="protein sequence ID" value="KAF2025548.1"/>
    <property type="molecule type" value="Genomic_DNA"/>
</dbReference>
<dbReference type="OrthoDB" id="10530813at2759"/>
<name>A0A9P4LHJ3_9PLEO</name>
<organism evidence="2 3">
    <name type="scientific">Setomelanomma holmii</name>
    <dbReference type="NCBI Taxonomy" id="210430"/>
    <lineage>
        <taxon>Eukaryota</taxon>
        <taxon>Fungi</taxon>
        <taxon>Dikarya</taxon>
        <taxon>Ascomycota</taxon>
        <taxon>Pezizomycotina</taxon>
        <taxon>Dothideomycetes</taxon>
        <taxon>Pleosporomycetidae</taxon>
        <taxon>Pleosporales</taxon>
        <taxon>Pleosporineae</taxon>
        <taxon>Phaeosphaeriaceae</taxon>
        <taxon>Setomelanomma</taxon>
    </lineage>
</organism>
<keyword evidence="3" id="KW-1185">Reference proteome</keyword>
<comment type="caution">
    <text evidence="2">The sequence shown here is derived from an EMBL/GenBank/DDBJ whole genome shotgun (WGS) entry which is preliminary data.</text>
</comment>
<reference evidence="2" key="1">
    <citation type="journal article" date="2020" name="Stud. Mycol.">
        <title>101 Dothideomycetes genomes: a test case for predicting lifestyles and emergence of pathogens.</title>
        <authorList>
            <person name="Haridas S."/>
            <person name="Albert R."/>
            <person name="Binder M."/>
            <person name="Bloem J."/>
            <person name="Labutti K."/>
            <person name="Salamov A."/>
            <person name="Andreopoulos B."/>
            <person name="Baker S."/>
            <person name="Barry K."/>
            <person name="Bills G."/>
            <person name="Bluhm B."/>
            <person name="Cannon C."/>
            <person name="Castanera R."/>
            <person name="Culley D."/>
            <person name="Daum C."/>
            <person name="Ezra D."/>
            <person name="Gonzalez J."/>
            <person name="Henrissat B."/>
            <person name="Kuo A."/>
            <person name="Liang C."/>
            <person name="Lipzen A."/>
            <person name="Lutzoni F."/>
            <person name="Magnuson J."/>
            <person name="Mondo S."/>
            <person name="Nolan M."/>
            <person name="Ohm R."/>
            <person name="Pangilinan J."/>
            <person name="Park H.-J."/>
            <person name="Ramirez L."/>
            <person name="Alfaro M."/>
            <person name="Sun H."/>
            <person name="Tritt A."/>
            <person name="Yoshinaga Y."/>
            <person name="Zwiers L.-H."/>
            <person name="Turgeon B."/>
            <person name="Goodwin S."/>
            <person name="Spatafora J."/>
            <person name="Crous P."/>
            <person name="Grigoriev I."/>
        </authorList>
    </citation>
    <scope>NUCLEOTIDE SEQUENCE</scope>
    <source>
        <strain evidence="2">CBS 110217</strain>
    </source>
</reference>
<gene>
    <name evidence="2" type="ORF">EK21DRAFT_93160</name>
</gene>
<sequence>MPSPSDPDAHYALEIIKANARILYGRQQTYDIVISQPKYPGQSLGVPKYEGQKIHALLIAYTNEEDGRKGKLLRGAFTMGIRKSEPRVGEAIQLLHEEVAADVEGLLEGLIREPSFEGGLIERRRAARGPEMGEGMGKGKGKGKEKDEGGTEVDDDIDGLTLRGD</sequence>
<dbReference type="AlphaFoldDB" id="A0A9P4LHJ3"/>
<accession>A0A9P4LHJ3</accession>
<feature type="region of interest" description="Disordered" evidence="1">
    <location>
        <begin position="123"/>
        <end position="165"/>
    </location>
</feature>